<dbReference type="InterPro" id="IPR004495">
    <property type="entry name" value="Met-tRNA-synth_bsu_C"/>
</dbReference>
<dbReference type="Proteomes" id="UP001596391">
    <property type="component" value="Unassembled WGS sequence"/>
</dbReference>
<dbReference type="SUPFAM" id="SSF47323">
    <property type="entry name" value="Anticodon-binding domain of a subclass of class I aminoacyl-tRNA synthetases"/>
    <property type="match status" value="1"/>
</dbReference>
<dbReference type="PANTHER" id="PTHR43326">
    <property type="entry name" value="METHIONYL-TRNA SYNTHETASE"/>
    <property type="match status" value="1"/>
</dbReference>
<evidence type="ECO:0000259" key="13">
    <source>
        <dbReference type="PROSITE" id="PS50886"/>
    </source>
</evidence>
<feature type="short sequence motif" description="'HIGH' region" evidence="11">
    <location>
        <begin position="16"/>
        <end position="26"/>
    </location>
</feature>
<dbReference type="Gene3D" id="1.10.730.10">
    <property type="entry name" value="Isoleucyl-tRNA Synthetase, Domain 1"/>
    <property type="match status" value="1"/>
</dbReference>
<dbReference type="InterPro" id="IPR009080">
    <property type="entry name" value="tRNAsynth_Ia_anticodon-bd"/>
</dbReference>
<evidence type="ECO:0000256" key="8">
    <source>
        <dbReference type="ARBA" id="ARBA00022917"/>
    </source>
</evidence>
<feature type="domain" description="TRNA-binding" evidence="13">
    <location>
        <begin position="635"/>
        <end position="736"/>
    </location>
</feature>
<dbReference type="NCBIfam" id="TIGR00399">
    <property type="entry name" value="metG_C_term"/>
    <property type="match status" value="1"/>
</dbReference>
<dbReference type="InterPro" id="IPR041872">
    <property type="entry name" value="Anticodon_Met"/>
</dbReference>
<dbReference type="CDD" id="cd00814">
    <property type="entry name" value="MetRS_core"/>
    <property type="match status" value="1"/>
</dbReference>
<evidence type="ECO:0000256" key="2">
    <source>
        <dbReference type="ARBA" id="ARBA00022490"/>
    </source>
</evidence>
<gene>
    <name evidence="11 14" type="primary">metG</name>
    <name evidence="14" type="ORF">ACFQBQ_17550</name>
</gene>
<evidence type="ECO:0000256" key="3">
    <source>
        <dbReference type="ARBA" id="ARBA00022555"/>
    </source>
</evidence>
<dbReference type="Pfam" id="PF01588">
    <property type="entry name" value="tRNA_bind"/>
    <property type="match status" value="1"/>
</dbReference>
<keyword evidence="7 11" id="KW-0694">RNA-binding</keyword>
<dbReference type="InterPro" id="IPR002547">
    <property type="entry name" value="tRNA-bd_dom"/>
</dbReference>
<evidence type="ECO:0000256" key="11">
    <source>
        <dbReference type="HAMAP-Rule" id="MF_01228"/>
    </source>
</evidence>
<dbReference type="GO" id="GO:0004825">
    <property type="term" value="F:methionine-tRNA ligase activity"/>
    <property type="evidence" value="ECO:0007669"/>
    <property type="project" value="UniProtKB-EC"/>
</dbReference>
<evidence type="ECO:0000256" key="7">
    <source>
        <dbReference type="ARBA" id="ARBA00022884"/>
    </source>
</evidence>
<keyword evidence="8 11" id="KW-0648">Protein biosynthesis</keyword>
<dbReference type="InterPro" id="IPR014729">
    <property type="entry name" value="Rossmann-like_a/b/a_fold"/>
</dbReference>
<dbReference type="EMBL" id="JBHSWI010000001">
    <property type="protein sequence ID" value="MFC6647343.1"/>
    <property type="molecule type" value="Genomic_DNA"/>
</dbReference>
<keyword evidence="2 11" id="KW-0963">Cytoplasm</keyword>
<dbReference type="PRINTS" id="PR01041">
    <property type="entry name" value="TRNASYNTHMET"/>
</dbReference>
<keyword evidence="15" id="KW-1185">Reference proteome</keyword>
<dbReference type="CDD" id="cd07957">
    <property type="entry name" value="Anticodon_Ia_Met"/>
    <property type="match status" value="1"/>
</dbReference>
<feature type="short sequence motif" description="'KMSKS' region" evidence="11">
    <location>
        <begin position="330"/>
        <end position="334"/>
    </location>
</feature>
<keyword evidence="9 11" id="KW-0030">Aminoacyl-tRNA synthetase</keyword>
<evidence type="ECO:0000256" key="9">
    <source>
        <dbReference type="ARBA" id="ARBA00023146"/>
    </source>
</evidence>
<dbReference type="RefSeq" id="WP_263370753.1">
    <property type="nucleotide sequence ID" value="NZ_JAGSYD010000002.1"/>
</dbReference>
<dbReference type="Gene3D" id="2.170.220.10">
    <property type="match status" value="1"/>
</dbReference>
<proteinExistence type="inferred from homology"/>
<evidence type="ECO:0000256" key="12">
    <source>
        <dbReference type="RuleBase" id="RU363039"/>
    </source>
</evidence>
<dbReference type="Pfam" id="PF09334">
    <property type="entry name" value="tRNA-synt_1g"/>
    <property type="match status" value="1"/>
</dbReference>
<dbReference type="InterPro" id="IPR012340">
    <property type="entry name" value="NA-bd_OB-fold"/>
</dbReference>
<comment type="similarity">
    <text evidence="12">Belongs to the class-I aminoacyl-tRNA synthetase family.</text>
</comment>
<keyword evidence="6 11" id="KW-0067">ATP-binding</keyword>
<accession>A0ABW1ZEB7</accession>
<evidence type="ECO:0000256" key="5">
    <source>
        <dbReference type="ARBA" id="ARBA00022741"/>
    </source>
</evidence>
<evidence type="ECO:0000256" key="4">
    <source>
        <dbReference type="ARBA" id="ARBA00022598"/>
    </source>
</evidence>
<keyword evidence="3 11" id="KW-0820">tRNA-binding</keyword>
<dbReference type="SUPFAM" id="SSF50249">
    <property type="entry name" value="Nucleic acid-binding proteins"/>
    <property type="match status" value="1"/>
</dbReference>
<dbReference type="PANTHER" id="PTHR43326:SF1">
    <property type="entry name" value="METHIONINE--TRNA LIGASE, MITOCHONDRIAL"/>
    <property type="match status" value="1"/>
</dbReference>
<dbReference type="HAMAP" id="MF_01228">
    <property type="entry name" value="Met_tRNA_synth_type2"/>
    <property type="match status" value="1"/>
</dbReference>
<feature type="binding site" evidence="11">
    <location>
        <position position="146"/>
    </location>
    <ligand>
        <name>Zn(2+)</name>
        <dbReference type="ChEBI" id="CHEBI:29105"/>
    </ligand>
</feature>
<organism evidence="14 15">
    <name type="scientific">Granulicella cerasi</name>
    <dbReference type="NCBI Taxonomy" id="741063"/>
    <lineage>
        <taxon>Bacteria</taxon>
        <taxon>Pseudomonadati</taxon>
        <taxon>Acidobacteriota</taxon>
        <taxon>Terriglobia</taxon>
        <taxon>Terriglobales</taxon>
        <taxon>Acidobacteriaceae</taxon>
        <taxon>Granulicella</taxon>
    </lineage>
</organism>
<comment type="subunit">
    <text evidence="1 11">Homodimer.</text>
</comment>
<keyword evidence="4 11" id="KW-0436">Ligase</keyword>
<dbReference type="Gene3D" id="2.40.50.140">
    <property type="entry name" value="Nucleic acid-binding proteins"/>
    <property type="match status" value="1"/>
</dbReference>
<keyword evidence="5 11" id="KW-0547">Nucleotide-binding</keyword>
<dbReference type="InterPro" id="IPR033911">
    <property type="entry name" value="MetRS_core"/>
</dbReference>
<feature type="binding site" evidence="11">
    <location>
        <position position="149"/>
    </location>
    <ligand>
        <name>Zn(2+)</name>
        <dbReference type="ChEBI" id="CHEBI:29105"/>
    </ligand>
</feature>
<dbReference type="CDD" id="cd02800">
    <property type="entry name" value="tRNA_bind_EcMetRS_like"/>
    <property type="match status" value="1"/>
</dbReference>
<comment type="subcellular location">
    <subcellularLocation>
        <location evidence="11">Cytoplasm</location>
    </subcellularLocation>
</comment>
<evidence type="ECO:0000256" key="1">
    <source>
        <dbReference type="ARBA" id="ARBA00011738"/>
    </source>
</evidence>
<evidence type="ECO:0000256" key="6">
    <source>
        <dbReference type="ARBA" id="ARBA00022840"/>
    </source>
</evidence>
<comment type="catalytic activity">
    <reaction evidence="10 11">
        <text>tRNA(Met) + L-methionine + ATP = L-methionyl-tRNA(Met) + AMP + diphosphate</text>
        <dbReference type="Rhea" id="RHEA:13481"/>
        <dbReference type="Rhea" id="RHEA-COMP:9667"/>
        <dbReference type="Rhea" id="RHEA-COMP:9698"/>
        <dbReference type="ChEBI" id="CHEBI:30616"/>
        <dbReference type="ChEBI" id="CHEBI:33019"/>
        <dbReference type="ChEBI" id="CHEBI:57844"/>
        <dbReference type="ChEBI" id="CHEBI:78442"/>
        <dbReference type="ChEBI" id="CHEBI:78530"/>
        <dbReference type="ChEBI" id="CHEBI:456215"/>
        <dbReference type="EC" id="6.1.1.10"/>
    </reaction>
</comment>
<protein>
    <recommendedName>
        <fullName evidence="11">Methionine--tRNA ligase</fullName>
        <ecNumber evidence="11">6.1.1.10</ecNumber>
    </recommendedName>
    <alternativeName>
        <fullName evidence="11">Methionyl-tRNA synthetase</fullName>
        <shortName evidence="11">MetRS</shortName>
    </alternativeName>
</protein>
<dbReference type="Gene3D" id="3.40.50.620">
    <property type="entry name" value="HUPs"/>
    <property type="match status" value="1"/>
</dbReference>
<comment type="caution">
    <text evidence="11">Lacks conserved residue(s) required for the propagation of feature annotation.</text>
</comment>
<evidence type="ECO:0000256" key="10">
    <source>
        <dbReference type="ARBA" id="ARBA00047364"/>
    </source>
</evidence>
<comment type="function">
    <text evidence="11">Is required not only for elongation of protein synthesis but also for the initiation of all mRNA translation through initiator tRNA(fMet) aminoacylation.</text>
</comment>
<evidence type="ECO:0000313" key="14">
    <source>
        <dbReference type="EMBL" id="MFC6647343.1"/>
    </source>
</evidence>
<feature type="binding site" evidence="11">
    <location>
        <position position="131"/>
    </location>
    <ligand>
        <name>Zn(2+)</name>
        <dbReference type="ChEBI" id="CHEBI:29105"/>
    </ligand>
</feature>
<dbReference type="EC" id="6.1.1.10" evidence="11"/>
<dbReference type="SUPFAM" id="SSF52374">
    <property type="entry name" value="Nucleotidylyl transferase"/>
    <property type="match status" value="1"/>
</dbReference>
<name>A0ABW1ZEB7_9BACT</name>
<comment type="caution">
    <text evidence="14">The sequence shown here is derived from an EMBL/GenBank/DDBJ whole genome shotgun (WGS) entry which is preliminary data.</text>
</comment>
<reference evidence="15" key="1">
    <citation type="journal article" date="2019" name="Int. J. Syst. Evol. Microbiol.">
        <title>The Global Catalogue of Microorganisms (GCM) 10K type strain sequencing project: providing services to taxonomists for standard genome sequencing and annotation.</title>
        <authorList>
            <consortium name="The Broad Institute Genomics Platform"/>
            <consortium name="The Broad Institute Genome Sequencing Center for Infectious Disease"/>
            <person name="Wu L."/>
            <person name="Ma J."/>
        </authorList>
    </citation>
    <scope>NUCLEOTIDE SEQUENCE [LARGE SCALE GENOMIC DNA]</scope>
    <source>
        <strain evidence="15">CGMCC 1.16026</strain>
    </source>
</reference>
<sequence>MASETPSKYYLTTPIYYVNARPHIGHAYTTIVADVIAREHRLRGEDTFFLTGTDEHGQKIERSAAAAGVPPQQFTDEVSIKFRSLWDRMGLTYDRYIRTTDECHKLGVQKLFAELYERGKIYLSTYTGAYCVSDEAFVDLPVGTPCPDCGKLLEQVTEENFFFKLSEYQRSLIDAIESGELVIEPATARNEVLSFLRGNVNADGATAEAAASGITYVPGALKDLSISRSSFTWGVPVPEAIQKAAGATQKHIVYVWLDALSNYMTAIGYGSDKPEDAASFAKYWPADLHLVGKEITRFHCVYWPAFLMAAGLPLPKKITANGWLLFDNAKMSKSRGNVVRSETILDAFGENVFATQFPESTKQERDLFGADVLRYFLLREIPFGQDGSFSFDAMVTRYNADLANGYGNLVSRTLSMIEKYFEGAIPAPKFEDSEDGVAPDGFDAAILSRAGEALKHELAALGETDFATRLSKIAGFITVVDGFITANAPWKLAKDEAMRGRLATVLYVTAEAVRWATAHLHTVCPFITTRVWEQLGLGSIEHSWRNGELANMHWGGLGPGTKLSVLGPLVPRADKNLAEVMIEMENTNTTAAPTTGAAAETTPVAAVETPAAEAAAEVAAPAKPADSSPEIGIDDFVKIELRVAQVLVAERIPKADKLLRLEVDLGFEKRQILSGIAEFYTPEELIGRRIIVITNLAPRKMRGLESHGMLLAASEEGGKPFLATVPEGVPVGTRLK</sequence>
<dbReference type="PROSITE" id="PS50886">
    <property type="entry name" value="TRBD"/>
    <property type="match status" value="1"/>
</dbReference>
<dbReference type="InterPro" id="IPR015413">
    <property type="entry name" value="Methionyl/Leucyl_tRNA_Synth"/>
</dbReference>
<dbReference type="InterPro" id="IPR023457">
    <property type="entry name" value="Met-tRNA_synth_2"/>
</dbReference>
<evidence type="ECO:0000313" key="15">
    <source>
        <dbReference type="Proteomes" id="UP001596391"/>
    </source>
</evidence>